<proteinExistence type="predicted"/>
<comment type="caution">
    <text evidence="1">The sequence shown here is derived from an EMBL/GenBank/DDBJ whole genome shotgun (WGS) entry which is preliminary data.</text>
</comment>
<reference evidence="1 2" key="1">
    <citation type="submission" date="2023-04" db="EMBL/GenBank/DDBJ databases">
        <title>Genome of Basidiobolus ranarum AG-B5.</title>
        <authorList>
            <person name="Stajich J.E."/>
            <person name="Carter-House D."/>
            <person name="Gryganskyi A."/>
        </authorList>
    </citation>
    <scope>NUCLEOTIDE SEQUENCE [LARGE SCALE GENOMIC DNA]</scope>
    <source>
        <strain evidence="1 2">AG-B5</strain>
    </source>
</reference>
<keyword evidence="2" id="KW-1185">Reference proteome</keyword>
<accession>A0ABR2VPL3</accession>
<organism evidence="1 2">
    <name type="scientific">Basidiobolus ranarum</name>
    <dbReference type="NCBI Taxonomy" id="34480"/>
    <lineage>
        <taxon>Eukaryota</taxon>
        <taxon>Fungi</taxon>
        <taxon>Fungi incertae sedis</taxon>
        <taxon>Zoopagomycota</taxon>
        <taxon>Entomophthoromycotina</taxon>
        <taxon>Basidiobolomycetes</taxon>
        <taxon>Basidiobolales</taxon>
        <taxon>Basidiobolaceae</taxon>
        <taxon>Basidiobolus</taxon>
    </lineage>
</organism>
<name>A0ABR2VPL3_9FUNG</name>
<evidence type="ECO:0000313" key="2">
    <source>
        <dbReference type="Proteomes" id="UP001479436"/>
    </source>
</evidence>
<dbReference type="Proteomes" id="UP001479436">
    <property type="component" value="Unassembled WGS sequence"/>
</dbReference>
<protein>
    <submittedName>
        <fullName evidence="1">Uncharacterized protein</fullName>
    </submittedName>
</protein>
<evidence type="ECO:0000313" key="1">
    <source>
        <dbReference type="EMBL" id="KAK9688546.1"/>
    </source>
</evidence>
<sequence length="90" mass="10491">MAYACRVHNPNLTFWIFKPITHLENDPLIRFDVEPVIKGYLEAQLLNKNHVAMGNKEAKTFSELVNQRDFFKTTNNAILDRLTEEVKNSK</sequence>
<dbReference type="EMBL" id="JASJQH010008488">
    <property type="protein sequence ID" value="KAK9688546.1"/>
    <property type="molecule type" value="Genomic_DNA"/>
</dbReference>
<gene>
    <name evidence="1" type="ORF">K7432_014380</name>
</gene>